<evidence type="ECO:0000313" key="7">
    <source>
        <dbReference type="Proteomes" id="UP000431901"/>
    </source>
</evidence>
<dbReference type="PRINTS" id="PR00469">
    <property type="entry name" value="PNDRDTASEII"/>
</dbReference>
<dbReference type="Gene3D" id="3.40.50.2300">
    <property type="match status" value="1"/>
</dbReference>
<evidence type="ECO:0000256" key="4">
    <source>
        <dbReference type="PROSITE-ProRule" id="PRU00169"/>
    </source>
</evidence>
<dbReference type="PRINTS" id="PR00368">
    <property type="entry name" value="FADPNR"/>
</dbReference>
<proteinExistence type="predicted"/>
<dbReference type="AlphaFoldDB" id="A0A6I4WD84"/>
<dbReference type="Pfam" id="PF00072">
    <property type="entry name" value="Response_reg"/>
    <property type="match status" value="1"/>
</dbReference>
<protein>
    <submittedName>
        <fullName evidence="6">FAD-dependent oxidoreductase</fullName>
    </submittedName>
</protein>
<keyword evidence="2" id="KW-0560">Oxidoreductase</keyword>
<evidence type="ECO:0000259" key="5">
    <source>
        <dbReference type="PROSITE" id="PS50110"/>
    </source>
</evidence>
<dbReference type="GO" id="GO:0004791">
    <property type="term" value="F:thioredoxin-disulfide reductase (NADPH) activity"/>
    <property type="evidence" value="ECO:0007669"/>
    <property type="project" value="UniProtKB-EC"/>
</dbReference>
<dbReference type="SMART" id="SM00448">
    <property type="entry name" value="REC"/>
    <property type="match status" value="1"/>
</dbReference>
<comment type="catalytic activity">
    <reaction evidence="3">
        <text>[thioredoxin]-dithiol + NADP(+) = [thioredoxin]-disulfide + NADPH + H(+)</text>
        <dbReference type="Rhea" id="RHEA:20345"/>
        <dbReference type="Rhea" id="RHEA-COMP:10698"/>
        <dbReference type="Rhea" id="RHEA-COMP:10700"/>
        <dbReference type="ChEBI" id="CHEBI:15378"/>
        <dbReference type="ChEBI" id="CHEBI:29950"/>
        <dbReference type="ChEBI" id="CHEBI:50058"/>
        <dbReference type="ChEBI" id="CHEBI:57783"/>
        <dbReference type="ChEBI" id="CHEBI:58349"/>
        <dbReference type="EC" id="1.8.1.9"/>
    </reaction>
</comment>
<dbReference type="SUPFAM" id="SSF51905">
    <property type="entry name" value="FAD/NAD(P)-binding domain"/>
    <property type="match status" value="1"/>
</dbReference>
<evidence type="ECO:0000256" key="2">
    <source>
        <dbReference type="ARBA" id="ARBA00023002"/>
    </source>
</evidence>
<keyword evidence="7" id="KW-1185">Reference proteome</keyword>
<dbReference type="Gene3D" id="3.50.50.60">
    <property type="entry name" value="FAD/NAD(P)-binding domain"/>
    <property type="match status" value="2"/>
</dbReference>
<feature type="modified residue" description="4-aspartylphosphate" evidence="4">
    <location>
        <position position="80"/>
    </location>
</feature>
<dbReference type="InterPro" id="IPR001789">
    <property type="entry name" value="Sig_transdc_resp-reg_receiver"/>
</dbReference>
<dbReference type="PANTHER" id="PTHR48105">
    <property type="entry name" value="THIOREDOXIN REDUCTASE 1-RELATED-RELATED"/>
    <property type="match status" value="1"/>
</dbReference>
<feature type="domain" description="Response regulatory" evidence="5">
    <location>
        <begin position="23"/>
        <end position="146"/>
    </location>
</feature>
<accession>A0A6I4WD84</accession>
<dbReference type="GO" id="GO:0000160">
    <property type="term" value="P:phosphorelay signal transduction system"/>
    <property type="evidence" value="ECO:0007669"/>
    <property type="project" value="InterPro"/>
</dbReference>
<keyword evidence="4" id="KW-0597">Phosphoprotein</keyword>
<comment type="caution">
    <text evidence="6">The sequence shown here is derived from an EMBL/GenBank/DDBJ whole genome shotgun (WGS) entry which is preliminary data.</text>
</comment>
<gene>
    <name evidence="6" type="ORF">GQ466_24000</name>
</gene>
<dbReference type="Proteomes" id="UP000431901">
    <property type="component" value="Unassembled WGS sequence"/>
</dbReference>
<dbReference type="InterPro" id="IPR036188">
    <property type="entry name" value="FAD/NAD-bd_sf"/>
</dbReference>
<sequence length="561" mass="59677">MIRARRTLSGRAATQGVNVSKPVILTVDDDPSVSRAVARDLRRRYAEEFRVVRAESGPLALDALAELKLRGDDTAVLLADHRMPEMTGVEFLERAMDLYPYARRVLLTAYADTDAAIQAINVVDLDHYLLKPWNPPDEKFYPVIDAQLDAWRRTERRSPADLRVVGHRWSARSYEVRDFLARNQVPYTFLLDTVPEAVELVKAAGSPDLPLVVTADGSFLAAPTDAELAAAVGLTTEAGADFYDLVVVGAGPAGLGAAVYGASEGLRTVLIEQHASGGQAGQSSRIENYLGFPDGVSGAQLADRARRQAERFGVELVTTGQVTGLEARGQARVVRQADGTEIAAHAVILATGVSYRRLTAPGLDAFTGRGVFYGAATAETPGCAGQEVFVVGGANSAGQCAVHLARTAERVHLVVRAAGLEASMSHYLIEQIAALPNVRVHCRTAVTAAEGDDHLERLTLTGPDGEWTADAQYLFVFIGAEPRTDWLGTVVERDAAGYVLTGPDLPAPGGTAVRAPYFLETSLPGVFAAGDVRAGSIKRVAAAVGDGAMAVALVHRYLEGS</sequence>
<dbReference type="Pfam" id="PF07992">
    <property type="entry name" value="Pyr_redox_2"/>
    <property type="match status" value="1"/>
</dbReference>
<dbReference type="InterPro" id="IPR050097">
    <property type="entry name" value="Ferredoxin-NADP_redctase_2"/>
</dbReference>
<organism evidence="6 7">
    <name type="scientific">Actinomadura rayongensis</name>
    <dbReference type="NCBI Taxonomy" id="1429076"/>
    <lineage>
        <taxon>Bacteria</taxon>
        <taxon>Bacillati</taxon>
        <taxon>Actinomycetota</taxon>
        <taxon>Actinomycetes</taxon>
        <taxon>Streptosporangiales</taxon>
        <taxon>Thermomonosporaceae</taxon>
        <taxon>Actinomadura</taxon>
    </lineage>
</organism>
<dbReference type="EMBL" id="WUTW01000006">
    <property type="protein sequence ID" value="MXQ67083.1"/>
    <property type="molecule type" value="Genomic_DNA"/>
</dbReference>
<dbReference type="PROSITE" id="PS50110">
    <property type="entry name" value="RESPONSE_REGULATORY"/>
    <property type="match status" value="1"/>
</dbReference>
<evidence type="ECO:0000256" key="3">
    <source>
        <dbReference type="ARBA" id="ARBA00048132"/>
    </source>
</evidence>
<evidence type="ECO:0000256" key="1">
    <source>
        <dbReference type="ARBA" id="ARBA00022630"/>
    </source>
</evidence>
<keyword evidence="1" id="KW-0285">Flavoprotein</keyword>
<dbReference type="InterPro" id="IPR023753">
    <property type="entry name" value="FAD/NAD-binding_dom"/>
</dbReference>
<name>A0A6I4WD84_9ACTN</name>
<dbReference type="InterPro" id="IPR011006">
    <property type="entry name" value="CheY-like_superfamily"/>
</dbReference>
<dbReference type="SUPFAM" id="SSF52172">
    <property type="entry name" value="CheY-like"/>
    <property type="match status" value="1"/>
</dbReference>
<evidence type="ECO:0000313" key="6">
    <source>
        <dbReference type="EMBL" id="MXQ67083.1"/>
    </source>
</evidence>
<dbReference type="OrthoDB" id="109585at2"/>
<reference evidence="6 7" key="1">
    <citation type="submission" date="2019-12" db="EMBL/GenBank/DDBJ databases">
        <title>Nocardia macrotermitis sp. nov. and Nocardia aurantia sp. nov., isolated from the gut of the fungus growing-termite Macrotermes natalensis.</title>
        <authorList>
            <person name="Christine B."/>
            <person name="Rene B."/>
        </authorList>
    </citation>
    <scope>NUCLEOTIDE SEQUENCE [LARGE SCALE GENOMIC DNA]</scope>
    <source>
        <strain evidence="6 7">DSM 102126</strain>
    </source>
</reference>